<evidence type="ECO:0000313" key="2">
    <source>
        <dbReference type="Proteomes" id="UP000789570"/>
    </source>
</evidence>
<comment type="caution">
    <text evidence="1">The sequence shown here is derived from an EMBL/GenBank/DDBJ whole genome shotgun (WGS) entry which is preliminary data.</text>
</comment>
<name>A0A9N9NVL6_9GLOM</name>
<sequence>KYFGVRLDSSDYKKEYSFCKIKQNILEDKESRLNIDDKQEYNY</sequence>
<reference evidence="1" key="1">
    <citation type="submission" date="2021-06" db="EMBL/GenBank/DDBJ databases">
        <authorList>
            <person name="Kallberg Y."/>
            <person name="Tangrot J."/>
            <person name="Rosling A."/>
        </authorList>
    </citation>
    <scope>NUCLEOTIDE SEQUENCE</scope>
    <source>
        <strain evidence="1">UK204</strain>
    </source>
</reference>
<dbReference type="AlphaFoldDB" id="A0A9N9NVL6"/>
<accession>A0A9N9NVL6</accession>
<feature type="non-terminal residue" evidence="1">
    <location>
        <position position="1"/>
    </location>
</feature>
<protein>
    <submittedName>
        <fullName evidence="1">730_t:CDS:1</fullName>
    </submittedName>
</protein>
<proteinExistence type="predicted"/>
<evidence type="ECO:0000313" key="1">
    <source>
        <dbReference type="EMBL" id="CAG8761087.1"/>
    </source>
</evidence>
<keyword evidence="2" id="KW-1185">Reference proteome</keyword>
<gene>
    <name evidence="1" type="ORF">FCALED_LOCUS16934</name>
</gene>
<organism evidence="1 2">
    <name type="scientific">Funneliformis caledonium</name>
    <dbReference type="NCBI Taxonomy" id="1117310"/>
    <lineage>
        <taxon>Eukaryota</taxon>
        <taxon>Fungi</taxon>
        <taxon>Fungi incertae sedis</taxon>
        <taxon>Mucoromycota</taxon>
        <taxon>Glomeromycotina</taxon>
        <taxon>Glomeromycetes</taxon>
        <taxon>Glomerales</taxon>
        <taxon>Glomeraceae</taxon>
        <taxon>Funneliformis</taxon>
    </lineage>
</organism>
<dbReference type="Proteomes" id="UP000789570">
    <property type="component" value="Unassembled WGS sequence"/>
</dbReference>
<dbReference type="EMBL" id="CAJVPQ010022675">
    <property type="protein sequence ID" value="CAG8761087.1"/>
    <property type="molecule type" value="Genomic_DNA"/>
</dbReference>